<gene>
    <name evidence="1" type="ORF">Tci_685329</name>
</gene>
<comment type="caution">
    <text evidence="1">The sequence shown here is derived from an EMBL/GenBank/DDBJ whole genome shotgun (WGS) entry which is preliminary data.</text>
</comment>
<proteinExistence type="predicted"/>
<evidence type="ECO:0000313" key="1">
    <source>
        <dbReference type="EMBL" id="GFB13358.1"/>
    </source>
</evidence>
<accession>A0A699KX16</accession>
<dbReference type="EMBL" id="BKCJ010559289">
    <property type="protein sequence ID" value="GFB13358.1"/>
    <property type="molecule type" value="Genomic_DNA"/>
</dbReference>
<reference evidence="1" key="1">
    <citation type="journal article" date="2019" name="Sci. Rep.">
        <title>Draft genome of Tanacetum cinerariifolium, the natural source of mosquito coil.</title>
        <authorList>
            <person name="Yamashiro T."/>
            <person name="Shiraishi A."/>
            <person name="Satake H."/>
            <person name="Nakayama K."/>
        </authorList>
    </citation>
    <scope>NUCLEOTIDE SEQUENCE</scope>
</reference>
<dbReference type="AlphaFoldDB" id="A0A699KX16"/>
<name>A0A699KX16_TANCI</name>
<sequence>MLSRLQISFRASIRFDNFHLVGDNDPGRISVPTGSGMVPTASPIFTTARVVTSYSRRKGKEKMVDSDTPKKKKLQEQIDVQVAREMEEQIAREDQRMNEQVARDAEIARIHAEEELLKILSPWVLKKKEKDLKKRLRLEHESAKKVKTLEEVSEEDLKIMMQVVPVEEVYVEALQVKHPIIDWEIHTEGKRTYWKIIRLGGNTVVYQFFVDMLNHFNKEDLNQLWTLVKETLSIRQATSDKEKELWVELKRLYEPDIEDQLWTQTQALMHDPVK</sequence>
<organism evidence="1">
    <name type="scientific">Tanacetum cinerariifolium</name>
    <name type="common">Dalmatian daisy</name>
    <name type="synonym">Chrysanthemum cinerariifolium</name>
    <dbReference type="NCBI Taxonomy" id="118510"/>
    <lineage>
        <taxon>Eukaryota</taxon>
        <taxon>Viridiplantae</taxon>
        <taxon>Streptophyta</taxon>
        <taxon>Embryophyta</taxon>
        <taxon>Tracheophyta</taxon>
        <taxon>Spermatophyta</taxon>
        <taxon>Magnoliopsida</taxon>
        <taxon>eudicotyledons</taxon>
        <taxon>Gunneridae</taxon>
        <taxon>Pentapetalae</taxon>
        <taxon>asterids</taxon>
        <taxon>campanulids</taxon>
        <taxon>Asterales</taxon>
        <taxon>Asteraceae</taxon>
        <taxon>Asteroideae</taxon>
        <taxon>Anthemideae</taxon>
        <taxon>Anthemidinae</taxon>
        <taxon>Tanacetum</taxon>
    </lineage>
</organism>
<protein>
    <submittedName>
        <fullName evidence="1">Uncharacterized protein</fullName>
    </submittedName>
</protein>